<evidence type="ECO:0000256" key="5">
    <source>
        <dbReference type="ARBA" id="ARBA00023004"/>
    </source>
</evidence>
<keyword evidence="6" id="KW-0411">Iron-sulfur</keyword>
<evidence type="ECO:0000256" key="6">
    <source>
        <dbReference type="ARBA" id="ARBA00023014"/>
    </source>
</evidence>
<dbReference type="SUPFAM" id="SSF52141">
    <property type="entry name" value="Uracil-DNA glycosylase-like"/>
    <property type="match status" value="1"/>
</dbReference>
<evidence type="ECO:0000313" key="9">
    <source>
        <dbReference type="EMBL" id="VAW61825.1"/>
    </source>
</evidence>
<reference evidence="9" key="1">
    <citation type="submission" date="2018-06" db="EMBL/GenBank/DDBJ databases">
        <authorList>
            <person name="Zhirakovskaya E."/>
        </authorList>
    </citation>
    <scope>NUCLEOTIDE SEQUENCE</scope>
</reference>
<sequence>MSKTHSLLSIHQRKLSQCILCKDMQGPPVYGEACASKIMLIGQAPGFKEIEVHKPFAWTAGKTLFGWFKQIDINEDWFRHQVYMSAICRCFPGKKIKDGVRMKTGDRVPSDQEIKNCSQWLNHEVELLKPQLIIPVGKLAISQFIDFKKLSEVVGIQHSISRSEHQYDLIPLPHPSGASTWPRTEPGKSLLAQALKTIQKHPALDD</sequence>
<evidence type="ECO:0000256" key="1">
    <source>
        <dbReference type="ARBA" id="ARBA00022485"/>
    </source>
</evidence>
<dbReference type="SMART" id="SM00986">
    <property type="entry name" value="UDG"/>
    <property type="match status" value="1"/>
</dbReference>
<dbReference type="InterPro" id="IPR051536">
    <property type="entry name" value="UDG_Type-4/5"/>
</dbReference>
<evidence type="ECO:0000256" key="2">
    <source>
        <dbReference type="ARBA" id="ARBA00022723"/>
    </source>
</evidence>
<proteinExistence type="predicted"/>
<dbReference type="GO" id="GO:0046872">
    <property type="term" value="F:metal ion binding"/>
    <property type="evidence" value="ECO:0007669"/>
    <property type="project" value="UniProtKB-KW"/>
</dbReference>
<evidence type="ECO:0000256" key="7">
    <source>
        <dbReference type="ARBA" id="ARBA00023204"/>
    </source>
</evidence>
<name>A0A3B0X0L8_9ZZZZ</name>
<evidence type="ECO:0000259" key="8">
    <source>
        <dbReference type="SMART" id="SM00986"/>
    </source>
</evidence>
<dbReference type="SMART" id="SM00987">
    <property type="entry name" value="UreE_C"/>
    <property type="match status" value="1"/>
</dbReference>
<dbReference type="PANTHER" id="PTHR33693:SF1">
    <property type="entry name" value="TYPE-4 URACIL-DNA GLYCOSYLASE"/>
    <property type="match status" value="1"/>
</dbReference>
<accession>A0A3B0X0L8</accession>
<dbReference type="InterPro" id="IPR005122">
    <property type="entry name" value="Uracil-DNA_glycosylase-like"/>
</dbReference>
<dbReference type="Pfam" id="PF03167">
    <property type="entry name" value="UDG"/>
    <property type="match status" value="1"/>
</dbReference>
<keyword evidence="5" id="KW-0408">Iron</keyword>
<protein>
    <recommendedName>
        <fullName evidence="8">Uracil-DNA glycosylase-like domain-containing protein</fullName>
    </recommendedName>
</protein>
<dbReference type="EMBL" id="UOFG01000155">
    <property type="protein sequence ID" value="VAW61825.1"/>
    <property type="molecule type" value="Genomic_DNA"/>
</dbReference>
<keyword evidence="2" id="KW-0479">Metal-binding</keyword>
<keyword evidence="1" id="KW-0004">4Fe-4S</keyword>
<dbReference type="GO" id="GO:0006281">
    <property type="term" value="P:DNA repair"/>
    <property type="evidence" value="ECO:0007669"/>
    <property type="project" value="UniProtKB-KW"/>
</dbReference>
<dbReference type="GO" id="GO:0097506">
    <property type="term" value="F:deaminated base DNA N-glycosylase activity"/>
    <property type="evidence" value="ECO:0007669"/>
    <property type="project" value="UniProtKB-ARBA"/>
</dbReference>
<organism evidence="9">
    <name type="scientific">hydrothermal vent metagenome</name>
    <dbReference type="NCBI Taxonomy" id="652676"/>
    <lineage>
        <taxon>unclassified sequences</taxon>
        <taxon>metagenomes</taxon>
        <taxon>ecological metagenomes</taxon>
    </lineage>
</organism>
<evidence type="ECO:0000256" key="4">
    <source>
        <dbReference type="ARBA" id="ARBA00022801"/>
    </source>
</evidence>
<dbReference type="AlphaFoldDB" id="A0A3B0X0L8"/>
<feature type="domain" description="Uracil-DNA glycosylase-like" evidence="8">
    <location>
        <begin position="28"/>
        <end position="196"/>
    </location>
</feature>
<dbReference type="PANTHER" id="PTHR33693">
    <property type="entry name" value="TYPE-5 URACIL-DNA GLYCOSYLASE"/>
    <property type="match status" value="1"/>
</dbReference>
<keyword evidence="4" id="KW-0378">Hydrolase</keyword>
<dbReference type="InterPro" id="IPR036895">
    <property type="entry name" value="Uracil-DNA_glycosylase-like_sf"/>
</dbReference>
<dbReference type="Gene3D" id="3.40.470.10">
    <property type="entry name" value="Uracil-DNA glycosylase-like domain"/>
    <property type="match status" value="1"/>
</dbReference>
<dbReference type="CDD" id="cd10033">
    <property type="entry name" value="UDG_like"/>
    <property type="match status" value="1"/>
</dbReference>
<dbReference type="GO" id="GO:0051539">
    <property type="term" value="F:4 iron, 4 sulfur cluster binding"/>
    <property type="evidence" value="ECO:0007669"/>
    <property type="project" value="UniProtKB-KW"/>
</dbReference>
<gene>
    <name evidence="9" type="ORF">MNBD_GAMMA11-3484</name>
</gene>
<keyword evidence="3" id="KW-0227">DNA damage</keyword>
<evidence type="ECO:0000256" key="3">
    <source>
        <dbReference type="ARBA" id="ARBA00022763"/>
    </source>
</evidence>
<keyword evidence="7" id="KW-0234">DNA repair</keyword>